<dbReference type="RefSeq" id="WP_021597737.1">
    <property type="nucleotide sequence ID" value="NZ_CP083237.1"/>
</dbReference>
<dbReference type="AlphaFoldDB" id="A0A1I5JZ16"/>
<dbReference type="eggNOG" id="COG1309">
    <property type="taxonomic scope" value="Bacteria"/>
</dbReference>
<evidence type="ECO:0000313" key="4">
    <source>
        <dbReference type="Proteomes" id="UP000183413"/>
    </source>
</evidence>
<organism evidence="3 4">
    <name type="scientific">Actinomadura madurae</name>
    <dbReference type="NCBI Taxonomy" id="1993"/>
    <lineage>
        <taxon>Bacteria</taxon>
        <taxon>Bacillati</taxon>
        <taxon>Actinomycetota</taxon>
        <taxon>Actinomycetes</taxon>
        <taxon>Streptosporangiales</taxon>
        <taxon>Thermomonosporaceae</taxon>
        <taxon>Actinomadura</taxon>
    </lineage>
</organism>
<gene>
    <name evidence="3" type="ORF">SAMN04489713_109246</name>
</gene>
<feature type="domain" description="QsdR TetR regulatory C-terminal" evidence="2">
    <location>
        <begin position="98"/>
        <end position="204"/>
    </location>
</feature>
<dbReference type="STRING" id="1993.SAMN04489713_109246"/>
<feature type="region of interest" description="Disordered" evidence="1">
    <location>
        <begin position="1"/>
        <end position="24"/>
    </location>
</feature>
<reference evidence="3 4" key="1">
    <citation type="submission" date="2016-10" db="EMBL/GenBank/DDBJ databases">
        <authorList>
            <person name="de Groot N.N."/>
        </authorList>
    </citation>
    <scope>NUCLEOTIDE SEQUENCE [LARGE SCALE GENOMIC DNA]</scope>
    <source>
        <strain evidence="3 4">DSM 43067</strain>
    </source>
</reference>
<keyword evidence="4" id="KW-1185">Reference proteome</keyword>
<dbReference type="SUPFAM" id="SSF46689">
    <property type="entry name" value="Homeodomain-like"/>
    <property type="match status" value="1"/>
</dbReference>
<proteinExistence type="predicted"/>
<dbReference type="InterPro" id="IPR009057">
    <property type="entry name" value="Homeodomain-like_sf"/>
</dbReference>
<dbReference type="EMBL" id="FOVH01000009">
    <property type="protein sequence ID" value="SFO77586.1"/>
    <property type="molecule type" value="Genomic_DNA"/>
</dbReference>
<evidence type="ECO:0000313" key="3">
    <source>
        <dbReference type="EMBL" id="SFO77586.1"/>
    </source>
</evidence>
<evidence type="ECO:0000259" key="2">
    <source>
        <dbReference type="Pfam" id="PF18598"/>
    </source>
</evidence>
<dbReference type="GeneID" id="99648626"/>
<sequence length="204" mass="22371">MTERPGTTATGGTALQRALGQGPARRRPTVLDAFAAARRRFAAGGRIEMQSLADEVGVNRVTLYRWVGSREQLITEILWSATQKSFEAYRGQIADGPRAAAALTMFVRDVNDHSGMQRLLHDEPELALTLLTSASGEYECRYLALVRDLIAEDRAAGLMSDEVPLDDLAYAAVRITESYIHTRVITGEEPDAERAGAVLRALLR</sequence>
<dbReference type="Gene3D" id="1.10.10.60">
    <property type="entry name" value="Homeodomain-like"/>
    <property type="match status" value="1"/>
</dbReference>
<evidence type="ECO:0000256" key="1">
    <source>
        <dbReference type="SAM" id="MobiDB-lite"/>
    </source>
</evidence>
<feature type="compositionally biased region" description="Polar residues" evidence="1">
    <location>
        <begin position="1"/>
        <end position="13"/>
    </location>
</feature>
<name>A0A1I5JZ16_9ACTN</name>
<protein>
    <submittedName>
        <fullName evidence="3">Regulatory protein, tetR family</fullName>
    </submittedName>
</protein>
<dbReference type="InterPro" id="IPR041485">
    <property type="entry name" value="TetR_C_36"/>
</dbReference>
<dbReference type="InParanoid" id="A0A1I5JZ16"/>
<dbReference type="Proteomes" id="UP000183413">
    <property type="component" value="Unassembled WGS sequence"/>
</dbReference>
<dbReference type="OrthoDB" id="158903at2"/>
<dbReference type="Pfam" id="PF18598">
    <property type="entry name" value="TetR_C_36"/>
    <property type="match status" value="1"/>
</dbReference>
<accession>A0A1I5JZ16</accession>
<dbReference type="Gene3D" id="1.10.357.10">
    <property type="entry name" value="Tetracycline Repressor, domain 2"/>
    <property type="match status" value="1"/>
</dbReference>